<reference evidence="2 3" key="1">
    <citation type="journal article" date="2016" name="Nat. Commun.">
        <title>Thousands of microbial genomes shed light on interconnected biogeochemical processes in an aquifer system.</title>
        <authorList>
            <person name="Anantharaman K."/>
            <person name="Brown C.T."/>
            <person name="Hug L.A."/>
            <person name="Sharon I."/>
            <person name="Castelle C.J."/>
            <person name="Probst A.J."/>
            <person name="Thomas B.C."/>
            <person name="Singh A."/>
            <person name="Wilkins M.J."/>
            <person name="Karaoz U."/>
            <person name="Brodie E.L."/>
            <person name="Williams K.H."/>
            <person name="Hubbard S.S."/>
            <person name="Banfield J.F."/>
        </authorList>
    </citation>
    <scope>NUCLEOTIDE SEQUENCE [LARGE SCALE GENOMIC DNA]</scope>
</reference>
<name>A0A1F7GXC5_9BACT</name>
<dbReference type="Gene3D" id="3.40.50.1010">
    <property type="entry name" value="5'-nuclease"/>
    <property type="match status" value="1"/>
</dbReference>
<dbReference type="InterPro" id="IPR029060">
    <property type="entry name" value="PIN-like_dom_sf"/>
</dbReference>
<evidence type="ECO:0000313" key="2">
    <source>
        <dbReference type="EMBL" id="OGK23142.1"/>
    </source>
</evidence>
<gene>
    <name evidence="2" type="ORF">A3C25_03810</name>
</gene>
<comment type="caution">
    <text evidence="2">The sequence shown here is derived from an EMBL/GenBank/DDBJ whole genome shotgun (WGS) entry which is preliminary data.</text>
</comment>
<dbReference type="Proteomes" id="UP000177913">
    <property type="component" value="Unassembled WGS sequence"/>
</dbReference>
<dbReference type="SUPFAM" id="SSF88723">
    <property type="entry name" value="PIN domain-like"/>
    <property type="match status" value="1"/>
</dbReference>
<dbReference type="CDD" id="cd09854">
    <property type="entry name" value="PIN_VapC-like"/>
    <property type="match status" value="1"/>
</dbReference>
<dbReference type="EMBL" id="MFZO01000051">
    <property type="protein sequence ID" value="OGK23142.1"/>
    <property type="molecule type" value="Genomic_DNA"/>
</dbReference>
<evidence type="ECO:0000313" key="3">
    <source>
        <dbReference type="Proteomes" id="UP000177913"/>
    </source>
</evidence>
<proteinExistence type="predicted"/>
<dbReference type="InterPro" id="IPR002850">
    <property type="entry name" value="PIN_toxin-like"/>
</dbReference>
<dbReference type="AlphaFoldDB" id="A0A1F7GXC5"/>
<dbReference type="PANTHER" id="PTHR34610">
    <property type="entry name" value="SSL7007 PROTEIN"/>
    <property type="match status" value="1"/>
</dbReference>
<protein>
    <recommendedName>
        <fullName evidence="1">PIN domain-containing protein</fullName>
    </recommendedName>
</protein>
<evidence type="ECO:0000259" key="1">
    <source>
        <dbReference type="Pfam" id="PF13470"/>
    </source>
</evidence>
<dbReference type="PANTHER" id="PTHR34610:SF4">
    <property type="entry name" value="SLL8027 PROTEIN"/>
    <property type="match status" value="1"/>
</dbReference>
<organism evidence="2 3">
    <name type="scientific">Candidatus Roizmanbacteria bacterium RIFCSPHIGHO2_02_FULL_38_11</name>
    <dbReference type="NCBI Taxonomy" id="1802039"/>
    <lineage>
        <taxon>Bacteria</taxon>
        <taxon>Candidatus Roizmaniibacteriota</taxon>
    </lineage>
</organism>
<feature type="domain" description="PIN" evidence="1">
    <location>
        <begin position="4"/>
        <end position="114"/>
    </location>
</feature>
<dbReference type="InterPro" id="IPR002716">
    <property type="entry name" value="PIN_dom"/>
</dbReference>
<accession>A0A1F7GXC5</accession>
<dbReference type="Pfam" id="PF13470">
    <property type="entry name" value="PIN_3"/>
    <property type="match status" value="1"/>
</dbReference>
<sequence>MITVFIDTSVLLAACRSRSSVSAVIFGYSRRKRIKAIISHHVISEIKRNAEEKLDQQGKRRLNFYLLQTNLIIVADPTIEERISLKGIIPNKDVPILAAAIKNKANFLITYDKKNFFQPKVLKIVKPMTIVTPRHFVKKVMKF</sequence>